<dbReference type="Gene3D" id="1.10.10.10">
    <property type="entry name" value="Winged helix-like DNA-binding domain superfamily/Winged helix DNA-binding domain"/>
    <property type="match status" value="1"/>
</dbReference>
<dbReference type="PIRSF" id="PIRSF016838">
    <property type="entry name" value="PafC"/>
    <property type="match status" value="1"/>
</dbReference>
<evidence type="ECO:0008006" key="6">
    <source>
        <dbReference type="Google" id="ProtNLM"/>
    </source>
</evidence>
<dbReference type="EMBL" id="LYPB01000080">
    <property type="protein sequence ID" value="OAS15811.1"/>
    <property type="molecule type" value="Genomic_DNA"/>
</dbReference>
<sequence length="328" mass="37514">MTYRGEIALKIQRLLGITMLLLSQRRINAPTLADKFEVSLRTIYRDLETINTAGIPIVSFAGNDGGYEIMEQFRIDRQIVTFDDLQSILVALKGVQASLDDKEMDDLLTKIKALVVRSEHNQMEESGETLLFDTNLWHGGGLKDKSMLVSLRQASKLRKVISFLYTNTEGVEEQREVEPIGIAWKGYAWYLYAYCRLRSDYRTFRLSRISGLRIHLEHFTNKGVHMSELDARWGNQELGPSIPLLLLFQPRLRVRVEEAFGLDNIERQDDGSLLVSTSYPDNHWLYGMLLSYGSDVRVLEPAFVAEKIRIQGEQIASNYSRPAIPIEP</sequence>
<keyword evidence="5" id="KW-1185">Reference proteome</keyword>
<dbReference type="InterPro" id="IPR057727">
    <property type="entry name" value="WCX_dom"/>
</dbReference>
<dbReference type="Pfam" id="PF13280">
    <property type="entry name" value="WYL"/>
    <property type="match status" value="1"/>
</dbReference>
<dbReference type="PANTHER" id="PTHR34580">
    <property type="match status" value="1"/>
</dbReference>
<comment type="caution">
    <text evidence="4">The sequence shown here is derived from an EMBL/GenBank/DDBJ whole genome shotgun (WGS) entry which is preliminary data.</text>
</comment>
<evidence type="ECO:0000259" key="2">
    <source>
        <dbReference type="Pfam" id="PF13280"/>
    </source>
</evidence>
<accession>A0A198A448</accession>
<evidence type="ECO:0000313" key="4">
    <source>
        <dbReference type="EMBL" id="OAS15811.1"/>
    </source>
</evidence>
<evidence type="ECO:0000259" key="1">
    <source>
        <dbReference type="Pfam" id="PF08279"/>
    </source>
</evidence>
<dbReference type="PROSITE" id="PS52050">
    <property type="entry name" value="WYL"/>
    <property type="match status" value="1"/>
</dbReference>
<reference evidence="4 5" key="1">
    <citation type="submission" date="2016-05" db="EMBL/GenBank/DDBJ databases">
        <title>Paenibacillus sp. 1ZS3-15 nov., isolated from the rhizosphere soil.</title>
        <authorList>
            <person name="Zhang X.X."/>
            <person name="Zhang J."/>
        </authorList>
    </citation>
    <scope>NUCLEOTIDE SEQUENCE [LARGE SCALE GENOMIC DNA]</scope>
    <source>
        <strain evidence="4 5">1ZS3-15</strain>
    </source>
</reference>
<dbReference type="InterPro" id="IPR036388">
    <property type="entry name" value="WH-like_DNA-bd_sf"/>
</dbReference>
<proteinExistence type="predicted"/>
<dbReference type="PANTHER" id="PTHR34580:SF1">
    <property type="entry name" value="PROTEIN PAFC"/>
    <property type="match status" value="1"/>
</dbReference>
<feature type="domain" description="WYL" evidence="2">
    <location>
        <begin position="148"/>
        <end position="213"/>
    </location>
</feature>
<gene>
    <name evidence="4" type="ORF">A8708_32910</name>
</gene>
<dbReference type="InterPro" id="IPR051534">
    <property type="entry name" value="CBASS_pafABC_assoc_protein"/>
</dbReference>
<dbReference type="Pfam" id="PF08279">
    <property type="entry name" value="HTH_11"/>
    <property type="match status" value="1"/>
</dbReference>
<evidence type="ECO:0000313" key="5">
    <source>
        <dbReference type="Proteomes" id="UP000078454"/>
    </source>
</evidence>
<name>A0A198A448_9BACL</name>
<dbReference type="STRING" id="1850517.A8708_32910"/>
<feature type="domain" description="WCX" evidence="3">
    <location>
        <begin position="243"/>
        <end position="315"/>
    </location>
</feature>
<protein>
    <recommendedName>
        <fullName evidence="6">HTH deoR-type domain-containing protein</fullName>
    </recommendedName>
</protein>
<organism evidence="4 5">
    <name type="scientific">Paenibacillus oryzisoli</name>
    <dbReference type="NCBI Taxonomy" id="1850517"/>
    <lineage>
        <taxon>Bacteria</taxon>
        <taxon>Bacillati</taxon>
        <taxon>Bacillota</taxon>
        <taxon>Bacilli</taxon>
        <taxon>Bacillales</taxon>
        <taxon>Paenibacillaceae</taxon>
        <taxon>Paenibacillus</taxon>
    </lineage>
</organism>
<dbReference type="InterPro" id="IPR028349">
    <property type="entry name" value="PafC-like"/>
</dbReference>
<evidence type="ECO:0000259" key="3">
    <source>
        <dbReference type="Pfam" id="PF25583"/>
    </source>
</evidence>
<dbReference type="SUPFAM" id="SSF46785">
    <property type="entry name" value="Winged helix' DNA-binding domain"/>
    <property type="match status" value="1"/>
</dbReference>
<dbReference type="Proteomes" id="UP000078454">
    <property type="component" value="Unassembled WGS sequence"/>
</dbReference>
<dbReference type="InterPro" id="IPR026881">
    <property type="entry name" value="WYL_dom"/>
</dbReference>
<dbReference type="AlphaFoldDB" id="A0A198A448"/>
<dbReference type="InterPro" id="IPR036390">
    <property type="entry name" value="WH_DNA-bd_sf"/>
</dbReference>
<dbReference type="InterPro" id="IPR013196">
    <property type="entry name" value="HTH_11"/>
</dbReference>
<dbReference type="Pfam" id="PF25583">
    <property type="entry name" value="WCX"/>
    <property type="match status" value="1"/>
</dbReference>
<feature type="domain" description="Helix-turn-helix type 11" evidence="1">
    <location>
        <begin position="17"/>
        <end position="67"/>
    </location>
</feature>